<keyword evidence="3 4" id="KW-0067">ATP-binding</keyword>
<keyword evidence="6" id="KW-1185">Reference proteome</keyword>
<protein>
    <recommendedName>
        <fullName evidence="4">5-formyltetrahydrofolate cyclo-ligase</fullName>
        <ecNumber evidence="4">6.3.3.2</ecNumber>
    </recommendedName>
</protein>
<dbReference type="Pfam" id="PF01812">
    <property type="entry name" value="5-FTHF_cyc-lig"/>
    <property type="match status" value="1"/>
</dbReference>
<evidence type="ECO:0000256" key="2">
    <source>
        <dbReference type="ARBA" id="ARBA00022741"/>
    </source>
</evidence>
<dbReference type="PIRSF" id="PIRSF006806">
    <property type="entry name" value="FTHF_cligase"/>
    <property type="match status" value="1"/>
</dbReference>
<dbReference type="GO" id="GO:0030272">
    <property type="term" value="F:5-formyltetrahydrofolate cyclo-ligase activity"/>
    <property type="evidence" value="ECO:0007669"/>
    <property type="project" value="UniProtKB-EC"/>
</dbReference>
<evidence type="ECO:0000313" key="5">
    <source>
        <dbReference type="EMBL" id="MCR6545046.1"/>
    </source>
</evidence>
<keyword evidence="5" id="KW-0436">Ligase</keyword>
<sequence length="189" mass="21694">MKKKQRKELLKIRGSLDRNQVREKSKIICEKILQFPSFQKASTVMLYLPFRNEVDVMPLIEHLWQENKRVVIPVCEPKNIVIVPSELRDLEEDLAPGTWGILEPKADKMRPVAPEELDCVIVPGVAFDEACNRLGYGGGYYDRFLPRLKEQTPKIAVAFAMQIVPSLDPDPYDIPMDLVVTEDKVYSRP</sequence>
<keyword evidence="4" id="KW-0460">Magnesium</keyword>
<proteinExistence type="inferred from homology"/>
<organism evidence="5 6">
    <name type="scientific">Dehalobacterium formicoaceticum</name>
    <dbReference type="NCBI Taxonomy" id="51515"/>
    <lineage>
        <taxon>Bacteria</taxon>
        <taxon>Bacillati</taxon>
        <taxon>Bacillota</taxon>
        <taxon>Clostridia</taxon>
        <taxon>Eubacteriales</taxon>
        <taxon>Peptococcaceae</taxon>
        <taxon>Dehalobacterium</taxon>
    </lineage>
</organism>
<name>A0ABT1Y2F2_9FIRM</name>
<evidence type="ECO:0000256" key="1">
    <source>
        <dbReference type="ARBA" id="ARBA00010638"/>
    </source>
</evidence>
<comment type="catalytic activity">
    <reaction evidence="4">
        <text>(6S)-5-formyl-5,6,7,8-tetrahydrofolate + ATP = (6R)-5,10-methenyltetrahydrofolate + ADP + phosphate</text>
        <dbReference type="Rhea" id="RHEA:10488"/>
        <dbReference type="ChEBI" id="CHEBI:30616"/>
        <dbReference type="ChEBI" id="CHEBI:43474"/>
        <dbReference type="ChEBI" id="CHEBI:57455"/>
        <dbReference type="ChEBI" id="CHEBI:57457"/>
        <dbReference type="ChEBI" id="CHEBI:456216"/>
        <dbReference type="EC" id="6.3.3.2"/>
    </reaction>
</comment>
<dbReference type="InterPro" id="IPR037171">
    <property type="entry name" value="NagB/RpiA_transferase-like"/>
</dbReference>
<dbReference type="InterPro" id="IPR024185">
    <property type="entry name" value="FTHF_cligase-like_sf"/>
</dbReference>
<dbReference type="EMBL" id="JANPWE010000002">
    <property type="protein sequence ID" value="MCR6545046.1"/>
    <property type="molecule type" value="Genomic_DNA"/>
</dbReference>
<evidence type="ECO:0000313" key="6">
    <source>
        <dbReference type="Proteomes" id="UP001524944"/>
    </source>
</evidence>
<accession>A0ABT1Y2F2</accession>
<evidence type="ECO:0000256" key="3">
    <source>
        <dbReference type="ARBA" id="ARBA00022840"/>
    </source>
</evidence>
<gene>
    <name evidence="5" type="ORF">NVS47_05880</name>
</gene>
<comment type="similarity">
    <text evidence="1 4">Belongs to the 5-formyltetrahydrofolate cyclo-ligase family.</text>
</comment>
<dbReference type="Gene3D" id="3.40.50.10420">
    <property type="entry name" value="NagB/RpiA/CoA transferase-like"/>
    <property type="match status" value="1"/>
</dbReference>
<dbReference type="SUPFAM" id="SSF100950">
    <property type="entry name" value="NagB/RpiA/CoA transferase-like"/>
    <property type="match status" value="1"/>
</dbReference>
<dbReference type="Proteomes" id="UP001524944">
    <property type="component" value="Unassembled WGS sequence"/>
</dbReference>
<dbReference type="NCBIfam" id="TIGR02727">
    <property type="entry name" value="MTHFS_bact"/>
    <property type="match status" value="1"/>
</dbReference>
<keyword evidence="4" id="KW-0479">Metal-binding</keyword>
<dbReference type="InterPro" id="IPR002698">
    <property type="entry name" value="FTHF_cligase"/>
</dbReference>
<dbReference type="RefSeq" id="WP_089608731.1">
    <property type="nucleotide sequence ID" value="NZ_CP022121.1"/>
</dbReference>
<keyword evidence="2 4" id="KW-0547">Nucleotide-binding</keyword>
<dbReference type="PANTHER" id="PTHR23407:SF1">
    <property type="entry name" value="5-FORMYLTETRAHYDROFOLATE CYCLO-LIGASE"/>
    <property type="match status" value="1"/>
</dbReference>
<comment type="cofactor">
    <cofactor evidence="4">
        <name>Mg(2+)</name>
        <dbReference type="ChEBI" id="CHEBI:18420"/>
    </cofactor>
</comment>
<comment type="caution">
    <text evidence="5">The sequence shown here is derived from an EMBL/GenBank/DDBJ whole genome shotgun (WGS) entry which is preliminary data.</text>
</comment>
<dbReference type="EC" id="6.3.3.2" evidence="4"/>
<evidence type="ECO:0000256" key="4">
    <source>
        <dbReference type="RuleBase" id="RU361279"/>
    </source>
</evidence>
<dbReference type="PANTHER" id="PTHR23407">
    <property type="entry name" value="ATPASE INHIBITOR/5-FORMYLTETRAHYDROFOLATE CYCLO-LIGASE"/>
    <property type="match status" value="1"/>
</dbReference>
<reference evidence="5 6" key="1">
    <citation type="submission" date="2022-08" db="EMBL/GenBank/DDBJ databases">
        <title>Proteogenomics of the novel Dehalobacterium formicoaceticum strain EZ94 highlights a key role of methyltransferases during anaerobic dichloromethane degradation.</title>
        <authorList>
            <person name="Wasmund K."/>
        </authorList>
    </citation>
    <scope>NUCLEOTIDE SEQUENCE [LARGE SCALE GENOMIC DNA]</scope>
    <source>
        <strain evidence="5 6">EZ94</strain>
    </source>
</reference>